<dbReference type="InterPro" id="IPR001867">
    <property type="entry name" value="OmpR/PhoB-type_DNA-bd"/>
</dbReference>
<dbReference type="InterPro" id="IPR005158">
    <property type="entry name" value="BTAD"/>
</dbReference>
<dbReference type="InterPro" id="IPR011990">
    <property type="entry name" value="TPR-like_helical_dom_sf"/>
</dbReference>
<feature type="region of interest" description="Disordered" evidence="3">
    <location>
        <begin position="360"/>
        <end position="385"/>
    </location>
</feature>
<feature type="transmembrane region" description="Helical" evidence="4">
    <location>
        <begin position="84"/>
        <end position="101"/>
    </location>
</feature>
<feature type="domain" description="Bacterial transcriptional activator" evidence="6">
    <location>
        <begin position="774"/>
        <end position="913"/>
    </location>
</feature>
<dbReference type="GO" id="GO:0003677">
    <property type="term" value="F:DNA binding"/>
    <property type="evidence" value="ECO:0007669"/>
    <property type="project" value="UniProtKB-KW"/>
</dbReference>
<dbReference type="InterPro" id="IPR051677">
    <property type="entry name" value="AfsR-DnrI-RedD_regulator"/>
</dbReference>
<organism evidence="7 8">
    <name type="scientific">Actinokineospora terrae</name>
    <dbReference type="NCBI Taxonomy" id="155974"/>
    <lineage>
        <taxon>Bacteria</taxon>
        <taxon>Bacillati</taxon>
        <taxon>Actinomycetota</taxon>
        <taxon>Actinomycetes</taxon>
        <taxon>Pseudonocardiales</taxon>
        <taxon>Pseudonocardiaceae</taxon>
        <taxon>Actinokineospora</taxon>
    </lineage>
</organism>
<feature type="region of interest" description="Disordered" evidence="3">
    <location>
        <begin position="631"/>
        <end position="668"/>
    </location>
</feature>
<dbReference type="Pfam" id="PF03704">
    <property type="entry name" value="BTAD"/>
    <property type="match status" value="1"/>
</dbReference>
<keyword evidence="4" id="KW-1133">Transmembrane helix</keyword>
<feature type="compositionally biased region" description="Low complexity" evidence="3">
    <location>
        <begin position="225"/>
        <end position="271"/>
    </location>
</feature>
<dbReference type="Gene3D" id="1.10.10.10">
    <property type="entry name" value="Winged helix-like DNA-binding domain superfamily/Winged helix DNA-binding domain"/>
    <property type="match status" value="1"/>
</dbReference>
<evidence type="ECO:0000259" key="6">
    <source>
        <dbReference type="SMART" id="SM01043"/>
    </source>
</evidence>
<feature type="transmembrane region" description="Helical" evidence="4">
    <location>
        <begin position="41"/>
        <end position="63"/>
    </location>
</feature>
<dbReference type="GO" id="GO:0006355">
    <property type="term" value="P:regulation of DNA-templated transcription"/>
    <property type="evidence" value="ECO:0007669"/>
    <property type="project" value="InterPro"/>
</dbReference>
<proteinExistence type="inferred from homology"/>
<evidence type="ECO:0000313" key="8">
    <source>
        <dbReference type="Proteomes" id="UP000199051"/>
    </source>
</evidence>
<dbReference type="SUPFAM" id="SSF46894">
    <property type="entry name" value="C-terminal effector domain of the bipartite response regulators"/>
    <property type="match status" value="1"/>
</dbReference>
<keyword evidence="4" id="KW-0812">Transmembrane</keyword>
<dbReference type="EMBL" id="FOGI01000006">
    <property type="protein sequence ID" value="SER91817.1"/>
    <property type="molecule type" value="Genomic_DNA"/>
</dbReference>
<dbReference type="InterPro" id="IPR016032">
    <property type="entry name" value="Sig_transdc_resp-reg_C-effctor"/>
</dbReference>
<evidence type="ECO:0000259" key="5">
    <source>
        <dbReference type="SMART" id="SM00862"/>
    </source>
</evidence>
<dbReference type="PANTHER" id="PTHR35807">
    <property type="entry name" value="TRANSCRIPTIONAL REGULATOR REDD-RELATED"/>
    <property type="match status" value="1"/>
</dbReference>
<feature type="region of interest" description="Disordered" evidence="3">
    <location>
        <begin position="913"/>
        <end position="936"/>
    </location>
</feature>
<feature type="region of interest" description="Disordered" evidence="3">
    <location>
        <begin position="225"/>
        <end position="295"/>
    </location>
</feature>
<feature type="region of interest" description="Disordered" evidence="3">
    <location>
        <begin position="584"/>
        <end position="617"/>
    </location>
</feature>
<reference evidence="8" key="1">
    <citation type="submission" date="2016-10" db="EMBL/GenBank/DDBJ databases">
        <authorList>
            <person name="Varghese N."/>
            <person name="Submissions S."/>
        </authorList>
    </citation>
    <scope>NUCLEOTIDE SEQUENCE [LARGE SCALE GENOMIC DNA]</scope>
    <source>
        <strain evidence="8">DSM 44260</strain>
    </source>
</reference>
<dbReference type="SMART" id="SM00862">
    <property type="entry name" value="Trans_reg_C"/>
    <property type="match status" value="1"/>
</dbReference>
<comment type="similarity">
    <text evidence="1">Belongs to the AfsR/DnrI/RedD regulatory family.</text>
</comment>
<name>A0A1H9T432_9PSEU</name>
<feature type="domain" description="OmpR/PhoB-type" evidence="5">
    <location>
        <begin position="690"/>
        <end position="767"/>
    </location>
</feature>
<dbReference type="AlphaFoldDB" id="A0A1H9T432"/>
<dbReference type="InterPro" id="IPR036388">
    <property type="entry name" value="WH-like_DNA-bd_sf"/>
</dbReference>
<evidence type="ECO:0000256" key="4">
    <source>
        <dbReference type="SAM" id="Phobius"/>
    </source>
</evidence>
<evidence type="ECO:0000256" key="2">
    <source>
        <dbReference type="ARBA" id="ARBA00023125"/>
    </source>
</evidence>
<evidence type="ECO:0000313" key="7">
    <source>
        <dbReference type="EMBL" id="SER91817.1"/>
    </source>
</evidence>
<dbReference type="Proteomes" id="UP000199051">
    <property type="component" value="Unassembled WGS sequence"/>
</dbReference>
<keyword evidence="2 7" id="KW-0238">DNA-binding</keyword>
<sequence length="936" mass="98885">MATLVGGLPWALTQFIGWPLPDHVPSWTEIEGALLGPMTSGFLLDVLACAAWLVWGLFVLDVVRAAIMIARDTRMPDLSTAGPVHRVAAVLVGAILISLLGQRIGTVSASTPSVGAGPAVLATAFAQQQPSAFTTERVRLASHTSARQVLATPSPSTAARSAVVLPYNPATGKRDSLWRMAERELGDGNRWPEIFELNKGKFQPGGGRLTCPSVVFPGEEMLLPPSTAAPVAQPTPPAAAHTPEPVTSPSRTAQPSTSTAPPSPAQQTPQTIPVTSAPAPHDLASPPTSVREDAGGEAGVRWGAEVFVGLGLAAAVSAALLVARRRHRRRYRPGSGDRTDLPVAPVVYGLRLAHLRADPDDLVTEPDDPPARSLRPARSSVVVGTGEGHGSMAVLPVGVRDGRELALDLAAAHGLGLLGAGAAAAVRALLVTTVAGGETRVIVPAADLVGVLGRNAARAPLPAALCVVADLAAALDELEAQTLVRLNRDRQGTSHRFPPLILVTNAPARHTPRLRAVLDNGSGVGVTGLLLGQWSPGVTAYVRDDGIISTTNPGVGEPLRSARVFRLGDDHTGDLLALLHHADRSNDPNGGGFGPLFNSTEPIRPTDVEPPTEDNTLPQVGTALEILDTTSPTASDEHPRLEVDPPSPLTVSTHAAHGPADTAGSPTPLRISVLGPPRAWWRPNVGGELEVTSAFPPRTRELLVFLALHPDGVSREALVAALWPASPPERATNVLNTSLSRVRRAVTAATNGTVSDVVIVGESRYQLDPDLVEVDYHRFAAAITARRLATTDQDRVDAYRVIVDSYTGPLADGTSSEWIETVREAIRRDAIDAVAALARAMVGDDPQQTMDLLEMARSFDPHNELIYRDIMRLQAHLGQLDAIGRTLALLTTRLAEIDERPTDHTVELAARLHHRHDRGDESPSPWEASRGQTSTG</sequence>
<protein>
    <submittedName>
        <fullName evidence="7">DNA-binding transcriptional activator of the SARP family</fullName>
    </submittedName>
</protein>
<keyword evidence="8" id="KW-1185">Reference proteome</keyword>
<evidence type="ECO:0000256" key="3">
    <source>
        <dbReference type="SAM" id="MobiDB-lite"/>
    </source>
</evidence>
<dbReference type="SMART" id="SM01043">
    <property type="entry name" value="BTAD"/>
    <property type="match status" value="1"/>
</dbReference>
<keyword evidence="4" id="KW-0472">Membrane</keyword>
<dbReference type="GO" id="GO:0000160">
    <property type="term" value="P:phosphorelay signal transduction system"/>
    <property type="evidence" value="ECO:0007669"/>
    <property type="project" value="InterPro"/>
</dbReference>
<dbReference type="STRING" id="155974.SAMN04487818_10658"/>
<evidence type="ECO:0000256" key="1">
    <source>
        <dbReference type="ARBA" id="ARBA00005820"/>
    </source>
</evidence>
<dbReference type="Gene3D" id="1.25.40.10">
    <property type="entry name" value="Tetratricopeptide repeat domain"/>
    <property type="match status" value="1"/>
</dbReference>
<accession>A0A1H9T432</accession>
<gene>
    <name evidence="7" type="ORF">SAMN04487818_10658</name>
</gene>
<feature type="transmembrane region" description="Helical" evidence="4">
    <location>
        <begin position="302"/>
        <end position="323"/>
    </location>
</feature>